<feature type="transmembrane region" description="Helical" evidence="9">
    <location>
        <begin position="81"/>
        <end position="103"/>
    </location>
</feature>
<evidence type="ECO:0000256" key="1">
    <source>
        <dbReference type="ARBA" id="ARBA00004651"/>
    </source>
</evidence>
<feature type="region of interest" description="Disordered" evidence="8">
    <location>
        <begin position="462"/>
        <end position="489"/>
    </location>
</feature>
<dbReference type="PANTHER" id="PTHR33908:SF11">
    <property type="entry name" value="MEMBRANE PROTEIN"/>
    <property type="match status" value="1"/>
</dbReference>
<feature type="transmembrane region" description="Helical" evidence="9">
    <location>
        <begin position="133"/>
        <end position="153"/>
    </location>
</feature>
<dbReference type="AlphaFoldDB" id="A0A1H5UUV3"/>
<accession>A0A1H5UUV3</accession>
<evidence type="ECO:0000256" key="9">
    <source>
        <dbReference type="SAM" id="Phobius"/>
    </source>
</evidence>
<keyword evidence="2" id="KW-1003">Cell membrane</keyword>
<feature type="transmembrane region" description="Helical" evidence="9">
    <location>
        <begin position="409"/>
        <end position="427"/>
    </location>
</feature>
<keyword evidence="5 9" id="KW-0812">Transmembrane</keyword>
<keyword evidence="11" id="KW-1185">Reference proteome</keyword>
<proteinExistence type="predicted"/>
<keyword evidence="6 9" id="KW-1133">Transmembrane helix</keyword>
<dbReference type="Proteomes" id="UP000236723">
    <property type="component" value="Unassembled WGS sequence"/>
</dbReference>
<feature type="transmembrane region" description="Helical" evidence="9">
    <location>
        <begin position="20"/>
        <end position="39"/>
    </location>
</feature>
<dbReference type="RefSeq" id="WP_103936357.1">
    <property type="nucleotide sequence ID" value="NZ_FNVO01000002.1"/>
</dbReference>
<feature type="transmembrane region" description="Helical" evidence="9">
    <location>
        <begin position="433"/>
        <end position="453"/>
    </location>
</feature>
<evidence type="ECO:0000313" key="11">
    <source>
        <dbReference type="Proteomes" id="UP000236723"/>
    </source>
</evidence>
<dbReference type="PANTHER" id="PTHR33908">
    <property type="entry name" value="MANNOSYLTRANSFERASE YKCB-RELATED"/>
    <property type="match status" value="1"/>
</dbReference>
<evidence type="ECO:0000256" key="2">
    <source>
        <dbReference type="ARBA" id="ARBA00022475"/>
    </source>
</evidence>
<feature type="transmembrane region" description="Helical" evidence="9">
    <location>
        <begin position="165"/>
        <end position="190"/>
    </location>
</feature>
<evidence type="ECO:0000256" key="7">
    <source>
        <dbReference type="ARBA" id="ARBA00023136"/>
    </source>
</evidence>
<organism evidence="10 11">
    <name type="scientific">Thermomonospora echinospora</name>
    <dbReference type="NCBI Taxonomy" id="1992"/>
    <lineage>
        <taxon>Bacteria</taxon>
        <taxon>Bacillati</taxon>
        <taxon>Actinomycetota</taxon>
        <taxon>Actinomycetes</taxon>
        <taxon>Streptosporangiales</taxon>
        <taxon>Thermomonosporaceae</taxon>
        <taxon>Thermomonospora</taxon>
    </lineage>
</organism>
<feature type="transmembrane region" description="Helical" evidence="9">
    <location>
        <begin position="382"/>
        <end position="402"/>
    </location>
</feature>
<comment type="subcellular location">
    <subcellularLocation>
        <location evidence="1">Cell membrane</location>
        <topology evidence="1">Multi-pass membrane protein</topology>
    </subcellularLocation>
</comment>
<evidence type="ECO:0000256" key="8">
    <source>
        <dbReference type="SAM" id="MobiDB-lite"/>
    </source>
</evidence>
<dbReference type="InterPro" id="IPR050297">
    <property type="entry name" value="LipidA_mod_glycosyltrf_83"/>
</dbReference>
<evidence type="ECO:0000256" key="4">
    <source>
        <dbReference type="ARBA" id="ARBA00022679"/>
    </source>
</evidence>
<name>A0A1H5UUV3_9ACTN</name>
<evidence type="ECO:0008006" key="12">
    <source>
        <dbReference type="Google" id="ProtNLM"/>
    </source>
</evidence>
<dbReference type="GO" id="GO:0016763">
    <property type="term" value="F:pentosyltransferase activity"/>
    <property type="evidence" value="ECO:0007669"/>
    <property type="project" value="TreeGrafter"/>
</dbReference>
<gene>
    <name evidence="10" type="ORF">SAMN04489712_10240</name>
</gene>
<protein>
    <recommendedName>
        <fullName evidence="12">Dolichyl-phosphate-mannose-protein mannosyltransferase</fullName>
    </recommendedName>
</protein>
<keyword evidence="3" id="KW-0328">Glycosyltransferase</keyword>
<evidence type="ECO:0000256" key="5">
    <source>
        <dbReference type="ARBA" id="ARBA00022692"/>
    </source>
</evidence>
<dbReference type="GO" id="GO:0009103">
    <property type="term" value="P:lipopolysaccharide biosynthetic process"/>
    <property type="evidence" value="ECO:0007669"/>
    <property type="project" value="UniProtKB-ARBA"/>
</dbReference>
<keyword evidence="4" id="KW-0808">Transferase</keyword>
<evidence type="ECO:0000256" key="3">
    <source>
        <dbReference type="ARBA" id="ARBA00022676"/>
    </source>
</evidence>
<sequence>MDIGALRPRGLRGTLVEHRVFLPLLLVAAALRVVAMLGYQSVMWFPDSYDYVSAAVRVEPGLIRPSGYPLLLWLLKDLHNFALIAALQHLMGLGVAVIIYGVLRRRFGAPGWVAAVATVPVLFDAFQIQLEHMVLSDTLFVFLVMAAVAVLLGEPTTRNGALAGSLLGLAALTRSVGIPLLVIGVVYLAVRRAGWRPIAVLVATCTFPIVCYLQWYNSHHGGLELTRSSGIFLYSRSMAFADCEKMHPPAEEMPLCVAADPSERKAAGSYVWGPFAPVRRIPGGAFNEEQNRLAGSFAKRAMLAQPGDYLMTVVTDVARTFQWGHPVYPEEFTYNHYLFREKAVRPPEHMLPVLQEYQPGGRVTTKVVEPYSGFLQAYQRHVYLRGTVLGVILAAGLAWAVAGRRRGGGLALLPWSLSGVLIVVPPATAQFDYRYALAAVPLACLAAGAAFSLGGRRSPAGTLPPAVPPDAAVEEDADVRERAPAVAVP</sequence>
<evidence type="ECO:0000256" key="6">
    <source>
        <dbReference type="ARBA" id="ARBA00022989"/>
    </source>
</evidence>
<dbReference type="GO" id="GO:0005886">
    <property type="term" value="C:plasma membrane"/>
    <property type="evidence" value="ECO:0007669"/>
    <property type="project" value="UniProtKB-SubCell"/>
</dbReference>
<reference evidence="11" key="1">
    <citation type="submission" date="2016-10" db="EMBL/GenBank/DDBJ databases">
        <authorList>
            <person name="Varghese N."/>
            <person name="Submissions S."/>
        </authorList>
    </citation>
    <scope>NUCLEOTIDE SEQUENCE [LARGE SCALE GENOMIC DNA]</scope>
    <source>
        <strain evidence="11">DSM 43163</strain>
    </source>
</reference>
<dbReference type="OrthoDB" id="3212150at2"/>
<keyword evidence="7 9" id="KW-0472">Membrane</keyword>
<evidence type="ECO:0000313" key="10">
    <source>
        <dbReference type="EMBL" id="SEF78843.1"/>
    </source>
</evidence>
<dbReference type="EMBL" id="FNVO01000002">
    <property type="protein sequence ID" value="SEF78843.1"/>
    <property type="molecule type" value="Genomic_DNA"/>
</dbReference>
<feature type="transmembrane region" description="Helical" evidence="9">
    <location>
        <begin position="197"/>
        <end position="215"/>
    </location>
</feature>